<name>A0AAV4AK70_9GAST</name>
<evidence type="ECO:0000313" key="2">
    <source>
        <dbReference type="EMBL" id="GFO07703.1"/>
    </source>
</evidence>
<gene>
    <name evidence="2" type="ORF">PoB_003420800</name>
</gene>
<evidence type="ECO:0000313" key="3">
    <source>
        <dbReference type="Proteomes" id="UP000735302"/>
    </source>
</evidence>
<proteinExistence type="predicted"/>
<dbReference type="EMBL" id="BLXT01003909">
    <property type="protein sequence ID" value="GFO07703.1"/>
    <property type="molecule type" value="Genomic_DNA"/>
</dbReference>
<keyword evidence="3" id="KW-1185">Reference proteome</keyword>
<accession>A0AAV4AK70</accession>
<protein>
    <submittedName>
        <fullName evidence="2">Uncharacterized protein</fullName>
    </submittedName>
</protein>
<dbReference type="Proteomes" id="UP000735302">
    <property type="component" value="Unassembled WGS sequence"/>
</dbReference>
<organism evidence="2 3">
    <name type="scientific">Plakobranchus ocellatus</name>
    <dbReference type="NCBI Taxonomy" id="259542"/>
    <lineage>
        <taxon>Eukaryota</taxon>
        <taxon>Metazoa</taxon>
        <taxon>Spiralia</taxon>
        <taxon>Lophotrochozoa</taxon>
        <taxon>Mollusca</taxon>
        <taxon>Gastropoda</taxon>
        <taxon>Heterobranchia</taxon>
        <taxon>Euthyneura</taxon>
        <taxon>Panpulmonata</taxon>
        <taxon>Sacoglossa</taxon>
        <taxon>Placobranchoidea</taxon>
        <taxon>Plakobranchidae</taxon>
        <taxon>Plakobranchus</taxon>
    </lineage>
</organism>
<comment type="caution">
    <text evidence="2">The sequence shown here is derived from an EMBL/GenBank/DDBJ whole genome shotgun (WGS) entry which is preliminary data.</text>
</comment>
<sequence>MVLNNFPPGLAQSWPLSPGSDGSTSYSSAMRNARAIRRFQQYFIMILVIRNRDGSRISKKHHFPFKKHNTCGKSVADIDEAPNSRINRFWPIRELLR</sequence>
<reference evidence="2 3" key="1">
    <citation type="journal article" date="2021" name="Elife">
        <title>Chloroplast acquisition without the gene transfer in kleptoplastic sea slugs, Plakobranchus ocellatus.</title>
        <authorList>
            <person name="Maeda T."/>
            <person name="Takahashi S."/>
            <person name="Yoshida T."/>
            <person name="Shimamura S."/>
            <person name="Takaki Y."/>
            <person name="Nagai Y."/>
            <person name="Toyoda A."/>
            <person name="Suzuki Y."/>
            <person name="Arimoto A."/>
            <person name="Ishii H."/>
            <person name="Satoh N."/>
            <person name="Nishiyama T."/>
            <person name="Hasebe M."/>
            <person name="Maruyama T."/>
            <person name="Minagawa J."/>
            <person name="Obokata J."/>
            <person name="Shigenobu S."/>
        </authorList>
    </citation>
    <scope>NUCLEOTIDE SEQUENCE [LARGE SCALE GENOMIC DNA]</scope>
</reference>
<evidence type="ECO:0000256" key="1">
    <source>
        <dbReference type="SAM" id="MobiDB-lite"/>
    </source>
</evidence>
<feature type="region of interest" description="Disordered" evidence="1">
    <location>
        <begin position="1"/>
        <end position="24"/>
    </location>
</feature>
<dbReference type="AlphaFoldDB" id="A0AAV4AK70"/>